<dbReference type="Gene3D" id="2.60.40.10">
    <property type="entry name" value="Immunoglobulins"/>
    <property type="match status" value="1"/>
</dbReference>
<dbReference type="SUPFAM" id="SSF48726">
    <property type="entry name" value="Immunoglobulin"/>
    <property type="match status" value="1"/>
</dbReference>
<dbReference type="SMART" id="SM00408">
    <property type="entry name" value="IGc2"/>
    <property type="match status" value="1"/>
</dbReference>
<dbReference type="Ensembl" id="ENSFHET00000019627.1">
    <property type="protein sequence ID" value="ENSFHEP00000012387.1"/>
    <property type="gene ID" value="ENSFHEG00000013814.1"/>
</dbReference>
<reference evidence="4" key="2">
    <citation type="submission" date="2025-09" db="UniProtKB">
        <authorList>
            <consortium name="Ensembl"/>
        </authorList>
    </citation>
    <scope>IDENTIFICATION</scope>
</reference>
<dbReference type="InterPro" id="IPR013098">
    <property type="entry name" value="Ig_I-set"/>
</dbReference>
<dbReference type="PANTHER" id="PTHR47633">
    <property type="entry name" value="IMMUNOGLOBULIN"/>
    <property type="match status" value="1"/>
</dbReference>
<organism evidence="4 5">
    <name type="scientific">Fundulus heteroclitus</name>
    <name type="common">Killifish</name>
    <name type="synonym">Mummichog</name>
    <dbReference type="NCBI Taxonomy" id="8078"/>
    <lineage>
        <taxon>Eukaryota</taxon>
        <taxon>Metazoa</taxon>
        <taxon>Chordata</taxon>
        <taxon>Craniata</taxon>
        <taxon>Vertebrata</taxon>
        <taxon>Euteleostomi</taxon>
        <taxon>Actinopterygii</taxon>
        <taxon>Neopterygii</taxon>
        <taxon>Teleostei</taxon>
        <taxon>Neoteleostei</taxon>
        <taxon>Acanthomorphata</taxon>
        <taxon>Ovalentaria</taxon>
        <taxon>Atherinomorphae</taxon>
        <taxon>Cyprinodontiformes</taxon>
        <taxon>Fundulidae</taxon>
        <taxon>Fundulus</taxon>
    </lineage>
</organism>
<dbReference type="InterPro" id="IPR007110">
    <property type="entry name" value="Ig-like_dom"/>
</dbReference>
<evidence type="ECO:0000256" key="2">
    <source>
        <dbReference type="ARBA" id="ARBA00023319"/>
    </source>
</evidence>
<accession>A0A3Q2PJ53</accession>
<proteinExistence type="inferred from homology"/>
<dbReference type="Proteomes" id="UP000265000">
    <property type="component" value="Unplaced"/>
</dbReference>
<dbReference type="PROSITE" id="PS50835">
    <property type="entry name" value="IG_LIKE"/>
    <property type="match status" value="1"/>
</dbReference>
<keyword evidence="2" id="KW-0393">Immunoglobulin domain</keyword>
<reference evidence="4" key="1">
    <citation type="submission" date="2025-08" db="UniProtKB">
        <authorList>
            <consortium name="Ensembl"/>
        </authorList>
    </citation>
    <scope>IDENTIFICATION</scope>
</reference>
<evidence type="ECO:0000259" key="3">
    <source>
        <dbReference type="PROSITE" id="PS50835"/>
    </source>
</evidence>
<name>A0A3Q2PJ53_FUNHE</name>
<dbReference type="AlphaFoldDB" id="A0A3Q2PJ53"/>
<protein>
    <recommendedName>
        <fullName evidence="3">Ig-like domain-containing protein</fullName>
    </recommendedName>
</protein>
<dbReference type="InterPro" id="IPR036179">
    <property type="entry name" value="Ig-like_dom_sf"/>
</dbReference>
<dbReference type="GeneTree" id="ENSGT00940000161753"/>
<dbReference type="PANTHER" id="PTHR47633:SF4">
    <property type="entry name" value="MYOPALLADIN ISOFORM X1"/>
    <property type="match status" value="1"/>
</dbReference>
<dbReference type="FunFam" id="2.60.40.10:FF:000080">
    <property type="entry name" value="Myosin light chain kinase, smooth muscle"/>
    <property type="match status" value="1"/>
</dbReference>
<evidence type="ECO:0000256" key="1">
    <source>
        <dbReference type="ARBA" id="ARBA00006692"/>
    </source>
</evidence>
<keyword evidence="5" id="KW-1185">Reference proteome</keyword>
<comment type="similarity">
    <text evidence="1">Belongs to the protein kinase superfamily. CAMK Ser/Thr protein kinase family.</text>
</comment>
<sequence>LKLKPTVRRRALGVALPSAPRSPVFLRLLQDCSVSEGQSISLQRFWPTGEPPPLVMWLHNGQEVSESEDFHLLREENRHTLLIQEVFPEDTGTYSCRAWNQYGEDRTQARLTVEGELRSPVDEAAET</sequence>
<dbReference type="InterPro" id="IPR013783">
    <property type="entry name" value="Ig-like_fold"/>
</dbReference>
<evidence type="ECO:0000313" key="4">
    <source>
        <dbReference type="Ensembl" id="ENSFHEP00000012387.1"/>
    </source>
</evidence>
<feature type="domain" description="Ig-like" evidence="3">
    <location>
        <begin position="23"/>
        <end position="112"/>
    </location>
</feature>
<dbReference type="STRING" id="8078.ENSFHEP00000012387"/>
<dbReference type="Pfam" id="PF07679">
    <property type="entry name" value="I-set"/>
    <property type="match status" value="1"/>
</dbReference>
<evidence type="ECO:0000313" key="5">
    <source>
        <dbReference type="Proteomes" id="UP000265000"/>
    </source>
</evidence>
<dbReference type="InterPro" id="IPR003598">
    <property type="entry name" value="Ig_sub2"/>
</dbReference>
<dbReference type="InterPro" id="IPR003599">
    <property type="entry name" value="Ig_sub"/>
</dbReference>
<dbReference type="SMART" id="SM00409">
    <property type="entry name" value="IG"/>
    <property type="match status" value="1"/>
</dbReference>